<evidence type="ECO:0000256" key="1">
    <source>
        <dbReference type="SAM" id="MobiDB-lite"/>
    </source>
</evidence>
<organism evidence="2 3">
    <name type="scientific">Handroanthus impetiginosus</name>
    <dbReference type="NCBI Taxonomy" id="429701"/>
    <lineage>
        <taxon>Eukaryota</taxon>
        <taxon>Viridiplantae</taxon>
        <taxon>Streptophyta</taxon>
        <taxon>Embryophyta</taxon>
        <taxon>Tracheophyta</taxon>
        <taxon>Spermatophyta</taxon>
        <taxon>Magnoliopsida</taxon>
        <taxon>eudicotyledons</taxon>
        <taxon>Gunneridae</taxon>
        <taxon>Pentapetalae</taxon>
        <taxon>asterids</taxon>
        <taxon>lamiids</taxon>
        <taxon>Lamiales</taxon>
        <taxon>Bignoniaceae</taxon>
        <taxon>Crescentiina</taxon>
        <taxon>Tabebuia alliance</taxon>
        <taxon>Handroanthus</taxon>
    </lineage>
</organism>
<feature type="region of interest" description="Disordered" evidence="1">
    <location>
        <begin position="1"/>
        <end position="54"/>
    </location>
</feature>
<dbReference type="OrthoDB" id="1660139at2759"/>
<dbReference type="EMBL" id="NKXS01004532">
    <property type="protein sequence ID" value="PIN06107.1"/>
    <property type="molecule type" value="Genomic_DNA"/>
</dbReference>
<keyword evidence="3" id="KW-1185">Reference proteome</keyword>
<protein>
    <submittedName>
        <fullName evidence="2">Uncharacterized protein</fullName>
    </submittedName>
</protein>
<gene>
    <name evidence="2" type="ORF">CDL12_21353</name>
</gene>
<evidence type="ECO:0000313" key="3">
    <source>
        <dbReference type="Proteomes" id="UP000231279"/>
    </source>
</evidence>
<comment type="caution">
    <text evidence="2">The sequence shown here is derived from an EMBL/GenBank/DDBJ whole genome shotgun (WGS) entry which is preliminary data.</text>
</comment>
<dbReference type="Proteomes" id="UP000231279">
    <property type="component" value="Unassembled WGS sequence"/>
</dbReference>
<accession>A0A2G9GLC5</accession>
<sequence length="84" mass="9406">MSKIDPEDFSMLEEFRRSGNKSQQGENDVQKPYPKSRNSAAPKKNTVIDSNQAAKKYGGVMIIDGRGKYQSRNSAAPTKRIMEP</sequence>
<proteinExistence type="predicted"/>
<dbReference type="AlphaFoldDB" id="A0A2G9GLC5"/>
<name>A0A2G9GLC5_9LAMI</name>
<evidence type="ECO:0000313" key="2">
    <source>
        <dbReference type="EMBL" id="PIN06107.1"/>
    </source>
</evidence>
<reference evidence="3" key="1">
    <citation type="journal article" date="2018" name="Gigascience">
        <title>Genome assembly of the Pink Ipe (Handroanthus impetiginosus, Bignoniaceae), a highly valued, ecologically keystone Neotropical timber forest tree.</title>
        <authorList>
            <person name="Silva-Junior O.B."/>
            <person name="Grattapaglia D."/>
            <person name="Novaes E."/>
            <person name="Collevatti R.G."/>
        </authorList>
    </citation>
    <scope>NUCLEOTIDE SEQUENCE [LARGE SCALE GENOMIC DNA]</scope>
    <source>
        <strain evidence="3">cv. UFG-1</strain>
    </source>
</reference>